<dbReference type="Proteomes" id="UP000371977">
    <property type="component" value="Unassembled WGS sequence"/>
</dbReference>
<name>A0A6C2CAK5_9LACO</name>
<dbReference type="Pfam" id="PF07907">
    <property type="entry name" value="YibE_F"/>
    <property type="match status" value="1"/>
</dbReference>
<dbReference type="PANTHER" id="PTHR41771:SF1">
    <property type="entry name" value="MEMBRANE PROTEIN"/>
    <property type="match status" value="1"/>
</dbReference>
<keyword evidence="1" id="KW-1133">Transmembrane helix</keyword>
<evidence type="ECO:0000313" key="2">
    <source>
        <dbReference type="EMBL" id="TYC50626.1"/>
    </source>
</evidence>
<organism evidence="2 3">
    <name type="scientific">Weissella muntiaci</name>
    <dbReference type="NCBI Taxonomy" id="2508881"/>
    <lineage>
        <taxon>Bacteria</taxon>
        <taxon>Bacillati</taxon>
        <taxon>Bacillota</taxon>
        <taxon>Bacilli</taxon>
        <taxon>Lactobacillales</taxon>
        <taxon>Lactobacillaceae</taxon>
        <taxon>Weissella</taxon>
    </lineage>
</organism>
<dbReference type="OrthoDB" id="5753718at2"/>
<dbReference type="EMBL" id="SDGZ01000007">
    <property type="protein sequence ID" value="TYC50626.1"/>
    <property type="molecule type" value="Genomic_DNA"/>
</dbReference>
<protein>
    <submittedName>
        <fullName evidence="2">YibE/F family protein</fullName>
    </submittedName>
</protein>
<accession>A0A6C2CAK5</accession>
<feature type="transmembrane region" description="Helical" evidence="1">
    <location>
        <begin position="12"/>
        <end position="29"/>
    </location>
</feature>
<feature type="transmembrane region" description="Helical" evidence="1">
    <location>
        <begin position="149"/>
        <end position="167"/>
    </location>
</feature>
<comment type="caution">
    <text evidence="2">The sequence shown here is derived from an EMBL/GenBank/DDBJ whole genome shotgun (WGS) entry which is preliminary data.</text>
</comment>
<keyword evidence="1" id="KW-0812">Transmembrane</keyword>
<feature type="transmembrane region" description="Helical" evidence="1">
    <location>
        <begin position="125"/>
        <end position="142"/>
    </location>
</feature>
<proteinExistence type="predicted"/>
<gene>
    <name evidence="2" type="ORF">ESZ50_02115</name>
</gene>
<keyword evidence="1" id="KW-0472">Membrane</keyword>
<reference evidence="2 3" key="1">
    <citation type="submission" date="2019-01" db="EMBL/GenBank/DDBJ databases">
        <title>Weissella sp. nov., a novel lactic acid bacterium isolated from animal feces.</title>
        <authorList>
            <person name="Wang L.-T."/>
        </authorList>
    </citation>
    <scope>NUCLEOTIDE SEQUENCE [LARGE SCALE GENOMIC DNA]</scope>
    <source>
        <strain evidence="2 3">8H-2</strain>
    </source>
</reference>
<dbReference type="InterPro" id="IPR012507">
    <property type="entry name" value="YibE_F"/>
</dbReference>
<feature type="transmembrane region" description="Helical" evidence="1">
    <location>
        <begin position="173"/>
        <end position="193"/>
    </location>
</feature>
<keyword evidence="3" id="KW-1185">Reference proteome</keyword>
<feature type="transmembrane region" description="Helical" evidence="1">
    <location>
        <begin position="339"/>
        <end position="362"/>
    </location>
</feature>
<dbReference type="PANTHER" id="PTHR41771">
    <property type="entry name" value="MEMBRANE PROTEIN-RELATED"/>
    <property type="match status" value="1"/>
</dbReference>
<feature type="transmembrane region" description="Helical" evidence="1">
    <location>
        <begin position="200"/>
        <end position="226"/>
    </location>
</feature>
<dbReference type="AlphaFoldDB" id="A0A6C2CAK5"/>
<evidence type="ECO:0000256" key="1">
    <source>
        <dbReference type="SAM" id="Phobius"/>
    </source>
</evidence>
<evidence type="ECO:0000313" key="3">
    <source>
        <dbReference type="Proteomes" id="UP000371977"/>
    </source>
</evidence>
<feature type="transmembrane region" description="Helical" evidence="1">
    <location>
        <begin position="295"/>
        <end position="319"/>
    </location>
</feature>
<dbReference type="RefSeq" id="WP_148621952.1">
    <property type="nucleotide sequence ID" value="NZ_SDGZ01000007.1"/>
</dbReference>
<feature type="transmembrane region" description="Helical" evidence="1">
    <location>
        <begin position="246"/>
        <end position="274"/>
    </location>
</feature>
<sequence>MFKFIRLYRLRVIQVLILIAITLGSYVFLNHNMRMYQQPIATVVAVKHDQQSKVSDQFDNQVTQHEQTIQAKLDNGKNRGSIVQLMNSADSAQGISQVLHVNDKIFLQKGDDGIWQFSTMKRDQFWIPLLVLVLGILLILMGKTGRLTAISLLVNVLLFTFTIYLDLQLPNGNIFWLFIGFAIVASIFTLGLVLGIRTKLMWAVTVTVLSTTLLAMLITNIVFTLTNNNGLHLELMEYITQLPKPLFYAMTLVGILGAVMDEATDMIATLFALMEENPHISLRALVEAGRRVGQEIFGALTNVLFLIFIAEQIPMVILYLHNGNTWSFTYMQNLSLGMIQTLISAIAIVLTVPVGIFWVVLLKKFVLKGRLQ</sequence>